<protein>
    <submittedName>
        <fullName evidence="6">Pfkb-like carbohydrate kinase family protein</fullName>
    </submittedName>
</protein>
<dbReference type="PANTHER" id="PTHR42774">
    <property type="entry name" value="PHOSPHOTRANSFERASE SYSTEM TRANSPORT PROTEIN"/>
    <property type="match status" value="1"/>
</dbReference>
<dbReference type="Gene3D" id="3.40.1190.20">
    <property type="match status" value="1"/>
</dbReference>
<evidence type="ECO:0000256" key="2">
    <source>
        <dbReference type="ARBA" id="ARBA00022679"/>
    </source>
</evidence>
<keyword evidence="2 4" id="KW-0808">Transferase</keyword>
<comment type="similarity">
    <text evidence="1 4">Belongs to the carbohydrate kinase PfkB family.</text>
</comment>
<evidence type="ECO:0000256" key="3">
    <source>
        <dbReference type="ARBA" id="ARBA00022777"/>
    </source>
</evidence>
<dbReference type="InterPro" id="IPR029056">
    <property type="entry name" value="Ribokinase-like"/>
</dbReference>
<dbReference type="InterPro" id="IPR052562">
    <property type="entry name" value="Ketohexokinase-related"/>
</dbReference>
<evidence type="ECO:0000256" key="4">
    <source>
        <dbReference type="RuleBase" id="RU003704"/>
    </source>
</evidence>
<dbReference type="EMBL" id="DF237028">
    <property type="protein sequence ID" value="GAQ81394.1"/>
    <property type="molecule type" value="Genomic_DNA"/>
</dbReference>
<dbReference type="InterPro" id="IPR002139">
    <property type="entry name" value="Ribo/fructo_kinase"/>
</dbReference>
<dbReference type="Pfam" id="PF00294">
    <property type="entry name" value="PfkB"/>
    <property type="match status" value="2"/>
</dbReference>
<dbReference type="GO" id="GO:0016301">
    <property type="term" value="F:kinase activity"/>
    <property type="evidence" value="ECO:0007669"/>
    <property type="project" value="UniProtKB-KW"/>
</dbReference>
<dbReference type="InterPro" id="IPR011611">
    <property type="entry name" value="PfkB_dom"/>
</dbReference>
<dbReference type="InterPro" id="IPR002173">
    <property type="entry name" value="Carboh/pur_kinase_PfkB_CS"/>
</dbReference>
<organism evidence="6 7">
    <name type="scientific">Klebsormidium nitens</name>
    <name type="common">Green alga</name>
    <name type="synonym">Ulothrix nitens</name>
    <dbReference type="NCBI Taxonomy" id="105231"/>
    <lineage>
        <taxon>Eukaryota</taxon>
        <taxon>Viridiplantae</taxon>
        <taxon>Streptophyta</taxon>
        <taxon>Klebsormidiophyceae</taxon>
        <taxon>Klebsormidiales</taxon>
        <taxon>Klebsormidiaceae</taxon>
        <taxon>Klebsormidium</taxon>
    </lineage>
</organism>
<evidence type="ECO:0000256" key="1">
    <source>
        <dbReference type="ARBA" id="ARBA00010688"/>
    </source>
</evidence>
<evidence type="ECO:0000313" key="7">
    <source>
        <dbReference type="Proteomes" id="UP000054558"/>
    </source>
</evidence>
<dbReference type="OrthoDB" id="204058at2759"/>
<gene>
    <name evidence="6" type="ORF">KFL_000790190</name>
</gene>
<accession>A0A1Y1HRY8</accession>
<dbReference type="PANTHER" id="PTHR42774:SF3">
    <property type="entry name" value="KETOHEXOKINASE"/>
    <property type="match status" value="1"/>
</dbReference>
<name>A0A1Y1HRY8_KLENI</name>
<proteinExistence type="inferred from homology"/>
<reference evidence="6 7" key="1">
    <citation type="journal article" date="2014" name="Nat. Commun.">
        <title>Klebsormidium flaccidum genome reveals primary factors for plant terrestrial adaptation.</title>
        <authorList>
            <person name="Hori K."/>
            <person name="Maruyama F."/>
            <person name="Fujisawa T."/>
            <person name="Togashi T."/>
            <person name="Yamamoto N."/>
            <person name="Seo M."/>
            <person name="Sato S."/>
            <person name="Yamada T."/>
            <person name="Mori H."/>
            <person name="Tajima N."/>
            <person name="Moriyama T."/>
            <person name="Ikeuchi M."/>
            <person name="Watanabe M."/>
            <person name="Wada H."/>
            <person name="Kobayashi K."/>
            <person name="Saito M."/>
            <person name="Masuda T."/>
            <person name="Sasaki-Sekimoto Y."/>
            <person name="Mashiguchi K."/>
            <person name="Awai K."/>
            <person name="Shimojima M."/>
            <person name="Masuda S."/>
            <person name="Iwai M."/>
            <person name="Nobusawa T."/>
            <person name="Narise T."/>
            <person name="Kondo S."/>
            <person name="Saito H."/>
            <person name="Sato R."/>
            <person name="Murakawa M."/>
            <person name="Ihara Y."/>
            <person name="Oshima-Yamada Y."/>
            <person name="Ohtaka K."/>
            <person name="Satoh M."/>
            <person name="Sonobe K."/>
            <person name="Ishii M."/>
            <person name="Ohtani R."/>
            <person name="Kanamori-Sato M."/>
            <person name="Honoki R."/>
            <person name="Miyazaki D."/>
            <person name="Mochizuki H."/>
            <person name="Umetsu J."/>
            <person name="Higashi K."/>
            <person name="Shibata D."/>
            <person name="Kamiya Y."/>
            <person name="Sato N."/>
            <person name="Nakamura Y."/>
            <person name="Tabata S."/>
            <person name="Ida S."/>
            <person name="Kurokawa K."/>
            <person name="Ohta H."/>
        </authorList>
    </citation>
    <scope>NUCLEOTIDE SEQUENCE [LARGE SCALE GENOMIC DNA]</scope>
    <source>
        <strain evidence="6 7">NIES-2285</strain>
    </source>
</reference>
<keyword evidence="3 4" id="KW-0418">Kinase</keyword>
<feature type="domain" description="Carbohydrate kinase PfkB" evidence="5">
    <location>
        <begin position="74"/>
        <end position="286"/>
    </location>
</feature>
<evidence type="ECO:0000313" key="6">
    <source>
        <dbReference type="EMBL" id="GAQ81394.1"/>
    </source>
</evidence>
<dbReference type="OMA" id="CSGMPPE"/>
<dbReference type="STRING" id="105231.A0A1Y1HRY8"/>
<dbReference type="SUPFAM" id="SSF53613">
    <property type="entry name" value="Ribokinase-like"/>
    <property type="match status" value="1"/>
</dbReference>
<evidence type="ECO:0000259" key="5">
    <source>
        <dbReference type="Pfam" id="PF00294"/>
    </source>
</evidence>
<dbReference type="PRINTS" id="PR00990">
    <property type="entry name" value="RIBOKINASE"/>
</dbReference>
<sequence>MLRLRGTRQEGNCGALAGNAVQMQGGAAISHHATAPNHPVRCAASAHEQAEGASELPEKRCVVGLGGAGIDYLAEVAAYPAPDDKIRTTTLQVQGGGNVGNALTAAARLGLQPRIISKVADDSLGGQILAELEGDGVDTQHMVVAQGGVSPFTYIIVDRAGHTRTCIHTPGQPPMQSHELTQDTISSVLDGADLVYFDGRLADSAILLANEASARGLPILVDAERPRDGLDALLHLATHVVASEKFPLAWTGAPGLGGSLLTLLQRLPRVQQVTVTLGARGSATVERLPLPADGDSPALDVDEALQGLILRAEQKREQAGAGPRPVVVASKSGRLISSQLGPSDGGDVAGRVLYASAVALTAHQIVDTTGAGDAFIGAVLYALCAGLPAEKMLRLAATVAGEKCKALGSRPGLPRRTDPCIQDLLG</sequence>
<keyword evidence="7" id="KW-1185">Reference proteome</keyword>
<feature type="domain" description="Carbohydrate kinase PfkB" evidence="5">
    <location>
        <begin position="359"/>
        <end position="414"/>
    </location>
</feature>
<dbReference type="PROSITE" id="PS00584">
    <property type="entry name" value="PFKB_KINASES_2"/>
    <property type="match status" value="1"/>
</dbReference>
<dbReference type="Proteomes" id="UP000054558">
    <property type="component" value="Unassembled WGS sequence"/>
</dbReference>
<dbReference type="AlphaFoldDB" id="A0A1Y1HRY8"/>